<dbReference type="SUPFAM" id="SSF55729">
    <property type="entry name" value="Acyl-CoA N-acyltransferases (Nat)"/>
    <property type="match status" value="1"/>
</dbReference>
<dbReference type="EMBL" id="BAABDI010000033">
    <property type="protein sequence ID" value="GAA3988236.1"/>
    <property type="molecule type" value="Genomic_DNA"/>
</dbReference>
<evidence type="ECO:0000313" key="5">
    <source>
        <dbReference type="EMBL" id="GAA3988236.1"/>
    </source>
</evidence>
<dbReference type="Pfam" id="PF00583">
    <property type="entry name" value="Acetyltransf_1"/>
    <property type="match status" value="1"/>
</dbReference>
<evidence type="ECO:0000259" key="4">
    <source>
        <dbReference type="PROSITE" id="PS51186"/>
    </source>
</evidence>
<reference evidence="6" key="1">
    <citation type="journal article" date="2019" name="Int. J. Syst. Evol. Microbiol.">
        <title>The Global Catalogue of Microorganisms (GCM) 10K type strain sequencing project: providing services to taxonomists for standard genome sequencing and annotation.</title>
        <authorList>
            <consortium name="The Broad Institute Genomics Platform"/>
            <consortium name="The Broad Institute Genome Sequencing Center for Infectious Disease"/>
            <person name="Wu L."/>
            <person name="Ma J."/>
        </authorList>
    </citation>
    <scope>NUCLEOTIDE SEQUENCE [LARGE SCALE GENOMIC DNA]</scope>
    <source>
        <strain evidence="6">JCM 17217</strain>
    </source>
</reference>
<keyword evidence="2" id="KW-0012">Acyltransferase</keyword>
<dbReference type="PANTHER" id="PTHR43072:SF23">
    <property type="entry name" value="UPF0039 PROTEIN C11D3.02C"/>
    <property type="match status" value="1"/>
</dbReference>
<dbReference type="Gene3D" id="3.40.630.30">
    <property type="match status" value="1"/>
</dbReference>
<protein>
    <recommendedName>
        <fullName evidence="4">N-acetyltransferase domain-containing protein</fullName>
    </recommendedName>
</protein>
<keyword evidence="6" id="KW-1185">Reference proteome</keyword>
<dbReference type="RefSeq" id="WP_345126560.1">
    <property type="nucleotide sequence ID" value="NZ_BAABDI010000033.1"/>
</dbReference>
<name>A0ABP7QUZ3_9BACT</name>
<keyword evidence="1" id="KW-0808">Transferase</keyword>
<evidence type="ECO:0000256" key="2">
    <source>
        <dbReference type="ARBA" id="ARBA00023315"/>
    </source>
</evidence>
<proteinExistence type="predicted"/>
<gene>
    <name evidence="5" type="ORF">GCM10022407_36030</name>
</gene>
<dbReference type="CDD" id="cd04301">
    <property type="entry name" value="NAT_SF"/>
    <property type="match status" value="1"/>
</dbReference>
<feature type="region of interest" description="Disordered" evidence="3">
    <location>
        <begin position="185"/>
        <end position="207"/>
    </location>
</feature>
<evidence type="ECO:0000313" key="6">
    <source>
        <dbReference type="Proteomes" id="UP001501556"/>
    </source>
</evidence>
<evidence type="ECO:0000256" key="1">
    <source>
        <dbReference type="ARBA" id="ARBA00022679"/>
    </source>
</evidence>
<organism evidence="5 6">
    <name type="scientific">Hymenobacter antarcticus</name>
    <dbReference type="NCBI Taxonomy" id="486270"/>
    <lineage>
        <taxon>Bacteria</taxon>
        <taxon>Pseudomonadati</taxon>
        <taxon>Bacteroidota</taxon>
        <taxon>Cytophagia</taxon>
        <taxon>Cytophagales</taxon>
        <taxon>Hymenobacteraceae</taxon>
        <taxon>Hymenobacter</taxon>
    </lineage>
</organism>
<feature type="domain" description="N-acetyltransferase" evidence="4">
    <location>
        <begin position="1"/>
        <end position="158"/>
    </location>
</feature>
<dbReference type="InterPro" id="IPR016181">
    <property type="entry name" value="Acyl_CoA_acyltransferase"/>
</dbReference>
<accession>A0ABP7QUZ3</accession>
<dbReference type="PANTHER" id="PTHR43072">
    <property type="entry name" value="N-ACETYLTRANSFERASE"/>
    <property type="match status" value="1"/>
</dbReference>
<dbReference type="PROSITE" id="PS51186">
    <property type="entry name" value="GNAT"/>
    <property type="match status" value="1"/>
</dbReference>
<feature type="compositionally biased region" description="Low complexity" evidence="3">
    <location>
        <begin position="198"/>
        <end position="207"/>
    </location>
</feature>
<evidence type="ECO:0000256" key="3">
    <source>
        <dbReference type="SAM" id="MobiDB-lite"/>
    </source>
</evidence>
<comment type="caution">
    <text evidence="5">The sequence shown here is derived from an EMBL/GenBank/DDBJ whole genome shotgun (WGS) entry which is preliminary data.</text>
</comment>
<sequence length="207" mass="21624">MTILPLTAAHWPQVLAIYAQGVATGHATFQTTTPAWAEWDRDHLAHSRLVAVDAGYGGSGEVLGWVALAPVSGRCVCGGVAEVSVYVAGAARGRGVGRQLLAALVAESEAHGIWTLQAGIFPENTTSITIHAGAGFREVGRRERIGQLHGYLARHPAAGAPQRRGGGRAGPYHSPLSCCRPCNHVAAPPRRPPPPWPARSSRASTGA</sequence>
<dbReference type="InterPro" id="IPR000182">
    <property type="entry name" value="GNAT_dom"/>
</dbReference>
<dbReference type="Proteomes" id="UP001501556">
    <property type="component" value="Unassembled WGS sequence"/>
</dbReference>